<accession>A0A8J7GJ06</accession>
<organism evidence="1 2">
    <name type="scientific">Longispora fulva</name>
    <dbReference type="NCBI Taxonomy" id="619741"/>
    <lineage>
        <taxon>Bacteria</taxon>
        <taxon>Bacillati</taxon>
        <taxon>Actinomycetota</taxon>
        <taxon>Actinomycetes</taxon>
        <taxon>Micromonosporales</taxon>
        <taxon>Micromonosporaceae</taxon>
        <taxon>Longispora</taxon>
    </lineage>
</organism>
<evidence type="ECO:0000313" key="1">
    <source>
        <dbReference type="EMBL" id="MBG6139001.1"/>
    </source>
</evidence>
<reference evidence="1" key="1">
    <citation type="submission" date="2020-11" db="EMBL/GenBank/DDBJ databases">
        <title>Sequencing the genomes of 1000 actinobacteria strains.</title>
        <authorList>
            <person name="Klenk H.-P."/>
        </authorList>
    </citation>
    <scope>NUCLEOTIDE SEQUENCE</scope>
    <source>
        <strain evidence="1">DSM 45356</strain>
    </source>
</reference>
<dbReference type="EMBL" id="JADOUF010000001">
    <property type="protein sequence ID" value="MBG6139001.1"/>
    <property type="molecule type" value="Genomic_DNA"/>
</dbReference>
<evidence type="ECO:0000313" key="2">
    <source>
        <dbReference type="Proteomes" id="UP000622552"/>
    </source>
</evidence>
<proteinExistence type="predicted"/>
<sequence>MNRAILTPARPTTGRTAVLGGVAVMSEACELIQRLSGVSARGSERSEES</sequence>
<gene>
    <name evidence="1" type="ORF">IW245_005195</name>
</gene>
<name>A0A8J7GJ06_9ACTN</name>
<protein>
    <submittedName>
        <fullName evidence="1">Uncharacterized protein</fullName>
    </submittedName>
</protein>
<dbReference type="AlphaFoldDB" id="A0A8J7GJ06"/>
<dbReference type="Proteomes" id="UP000622552">
    <property type="component" value="Unassembled WGS sequence"/>
</dbReference>
<keyword evidence="2" id="KW-1185">Reference proteome</keyword>
<comment type="caution">
    <text evidence="1">The sequence shown here is derived from an EMBL/GenBank/DDBJ whole genome shotgun (WGS) entry which is preliminary data.</text>
</comment>